<protein>
    <submittedName>
        <fullName evidence="2">Uncharacterized protein</fullName>
    </submittedName>
</protein>
<gene>
    <name evidence="2" type="ORF">AMTR_s00050p00028120</name>
</gene>
<dbReference type="HOGENOM" id="CLU_2389147_0_0_1"/>
<organism evidence="2 3">
    <name type="scientific">Amborella trichopoda</name>
    <dbReference type="NCBI Taxonomy" id="13333"/>
    <lineage>
        <taxon>Eukaryota</taxon>
        <taxon>Viridiplantae</taxon>
        <taxon>Streptophyta</taxon>
        <taxon>Embryophyta</taxon>
        <taxon>Tracheophyta</taxon>
        <taxon>Spermatophyta</taxon>
        <taxon>Magnoliopsida</taxon>
        <taxon>Amborellales</taxon>
        <taxon>Amborellaceae</taxon>
        <taxon>Amborella</taxon>
    </lineage>
</organism>
<evidence type="ECO:0000313" key="2">
    <source>
        <dbReference type="EMBL" id="ERN12855.1"/>
    </source>
</evidence>
<dbReference type="Proteomes" id="UP000017836">
    <property type="component" value="Unassembled WGS sequence"/>
</dbReference>
<sequence length="94" mass="10716">MALLHAAMLQTARSWTTLKVVMPQIDARCCFNRRHFIRQHMHNDAPHGDTLAMMLQMATCIRGDAQPVKRSRRYAKRQHVCGDAPDSDTLTTVL</sequence>
<evidence type="ECO:0000256" key="1">
    <source>
        <dbReference type="SAM" id="MobiDB-lite"/>
    </source>
</evidence>
<accession>W1PZ66</accession>
<proteinExistence type="predicted"/>
<dbReference type="EMBL" id="KI392596">
    <property type="protein sequence ID" value="ERN12855.1"/>
    <property type="molecule type" value="Genomic_DNA"/>
</dbReference>
<keyword evidence="3" id="KW-1185">Reference proteome</keyword>
<name>W1PZ66_AMBTC</name>
<feature type="region of interest" description="Disordered" evidence="1">
    <location>
        <begin position="71"/>
        <end position="94"/>
    </location>
</feature>
<dbReference type="AlphaFoldDB" id="W1PZ66"/>
<reference evidence="3" key="1">
    <citation type="journal article" date="2013" name="Science">
        <title>The Amborella genome and the evolution of flowering plants.</title>
        <authorList>
            <consortium name="Amborella Genome Project"/>
        </authorList>
    </citation>
    <scope>NUCLEOTIDE SEQUENCE [LARGE SCALE GENOMIC DNA]</scope>
</reference>
<dbReference type="Gramene" id="ERN12855">
    <property type="protein sequence ID" value="ERN12855"/>
    <property type="gene ID" value="AMTR_s00050p00028120"/>
</dbReference>
<evidence type="ECO:0000313" key="3">
    <source>
        <dbReference type="Proteomes" id="UP000017836"/>
    </source>
</evidence>